<dbReference type="GO" id="GO:0070131">
    <property type="term" value="P:positive regulation of mitochondrial translation"/>
    <property type="evidence" value="ECO:0007669"/>
    <property type="project" value="TreeGrafter"/>
</dbReference>
<keyword evidence="8" id="KW-0496">Mitochondrion</keyword>
<dbReference type="InterPro" id="IPR007356">
    <property type="entry name" value="tRNA_m1G_MeTrfase_euk"/>
</dbReference>
<gene>
    <name evidence="11" type="ORF">V9T40_008683</name>
</gene>
<organism evidence="11 12">
    <name type="scientific">Parthenolecanium corni</name>
    <dbReference type="NCBI Taxonomy" id="536013"/>
    <lineage>
        <taxon>Eukaryota</taxon>
        <taxon>Metazoa</taxon>
        <taxon>Ecdysozoa</taxon>
        <taxon>Arthropoda</taxon>
        <taxon>Hexapoda</taxon>
        <taxon>Insecta</taxon>
        <taxon>Pterygota</taxon>
        <taxon>Neoptera</taxon>
        <taxon>Paraneoptera</taxon>
        <taxon>Hemiptera</taxon>
        <taxon>Sternorrhyncha</taxon>
        <taxon>Coccoidea</taxon>
        <taxon>Coccidae</taxon>
        <taxon>Parthenolecanium</taxon>
    </lineage>
</organism>
<keyword evidence="3" id="KW-0808">Transferase</keyword>
<evidence type="ECO:0000256" key="6">
    <source>
        <dbReference type="ARBA" id="ARBA00022946"/>
    </source>
</evidence>
<dbReference type="InterPro" id="IPR028564">
    <property type="entry name" value="MT_TRM10-typ"/>
</dbReference>
<evidence type="ECO:0000256" key="3">
    <source>
        <dbReference type="ARBA" id="ARBA00022679"/>
    </source>
</evidence>
<keyword evidence="6" id="KW-0809">Transit peptide</keyword>
<sequence length="400" mass="46900">MLKMHRTSFVQKCCRTSTTVDLTKLSDSASTDDFDFDEESSFSKVDVDAITKGDPDKLKTLRSLQLEVGVMKLKELEMPSTLSAENWKDMMEMTTMSQRRKFLRHLWLKEVRGNIREKNKLKKRELYKEFKASEISERKVLTTSSPIKYGLNDVFLFQIIRDCTIHRFYDYKLLQAEWFGPHIILDCGYDLFMSRRNLGTCVKEMMFAWSTNRENINPFDIMFCNLNRNGPLWSKFKQVCPTLDQPDCPVHYTDEHYLKYFPKEKCVYLTPHCNEVLEKYNPDDIYIIGAYVDLGSCEELSLAKAKKEGLRKAKLPLDQYLKWKQGTKSLSMHTVLAIINELKDGQSWPEALKHVPCKRVEINSDFDNADNSNKIIRLTAHSIRENYRKNLVYDLLLQKK</sequence>
<keyword evidence="4" id="KW-0949">S-adenosyl-L-methionine</keyword>
<evidence type="ECO:0000256" key="7">
    <source>
        <dbReference type="ARBA" id="ARBA00023054"/>
    </source>
</evidence>
<reference evidence="11 12" key="1">
    <citation type="submission" date="2024-03" db="EMBL/GenBank/DDBJ databases">
        <title>Adaptation during the transition from Ophiocordyceps entomopathogen to insect associate is accompanied by gene loss and intensified selection.</title>
        <authorList>
            <person name="Ward C.M."/>
            <person name="Onetto C.A."/>
            <person name="Borneman A.R."/>
        </authorList>
    </citation>
    <scope>NUCLEOTIDE SEQUENCE [LARGE SCALE GENOMIC DNA]</scope>
    <source>
        <strain evidence="11">AWRI1</strain>
        <tissue evidence="11">Single Adult Female</tissue>
    </source>
</reference>
<dbReference type="GO" id="GO:0000049">
    <property type="term" value="F:tRNA binding"/>
    <property type="evidence" value="ECO:0007669"/>
    <property type="project" value="TreeGrafter"/>
</dbReference>
<proteinExistence type="predicted"/>
<evidence type="ECO:0000256" key="4">
    <source>
        <dbReference type="ARBA" id="ARBA00022691"/>
    </source>
</evidence>
<evidence type="ECO:0000256" key="5">
    <source>
        <dbReference type="ARBA" id="ARBA00022694"/>
    </source>
</evidence>
<keyword evidence="2" id="KW-0489">Methyltransferase</keyword>
<evidence type="ECO:0000259" key="10">
    <source>
        <dbReference type="PROSITE" id="PS51675"/>
    </source>
</evidence>
<evidence type="ECO:0000256" key="8">
    <source>
        <dbReference type="ARBA" id="ARBA00023128"/>
    </source>
</evidence>
<dbReference type="GO" id="GO:0008168">
    <property type="term" value="F:methyltransferase activity"/>
    <property type="evidence" value="ECO:0007669"/>
    <property type="project" value="UniProtKB-KW"/>
</dbReference>
<dbReference type="EMBL" id="JBBCAQ010000010">
    <property type="protein sequence ID" value="KAK7601242.1"/>
    <property type="molecule type" value="Genomic_DNA"/>
</dbReference>
<keyword evidence="12" id="KW-1185">Reference proteome</keyword>
<dbReference type="GO" id="GO:0005739">
    <property type="term" value="C:mitochondrion"/>
    <property type="evidence" value="ECO:0007669"/>
    <property type="project" value="UniProtKB-SubCell"/>
</dbReference>
<protein>
    <recommendedName>
        <fullName evidence="9">RNA (guanine-9-)-methyltransferase domain-containing protein 1</fullName>
    </recommendedName>
</protein>
<dbReference type="Gene3D" id="3.40.1280.30">
    <property type="match status" value="1"/>
</dbReference>
<dbReference type="CDD" id="cd18102">
    <property type="entry name" value="Trm10_MRRP1"/>
    <property type="match status" value="1"/>
</dbReference>
<name>A0AAN9TP25_9HEMI</name>
<dbReference type="PANTHER" id="PTHR13563">
    <property type="entry name" value="TRNA (GUANINE-9-) METHYLTRANSFERASE"/>
    <property type="match status" value="1"/>
</dbReference>
<dbReference type="InterPro" id="IPR038459">
    <property type="entry name" value="MT_TRM10-typ_sf"/>
</dbReference>
<accession>A0AAN9TP25</accession>
<dbReference type="InterPro" id="IPR025812">
    <property type="entry name" value="Trm10_C_MTase_dom"/>
</dbReference>
<dbReference type="PANTHER" id="PTHR13563:SF5">
    <property type="entry name" value="TRNA METHYLTRANSFERASE 10 HOMOLOG C"/>
    <property type="match status" value="1"/>
</dbReference>
<evidence type="ECO:0000256" key="2">
    <source>
        <dbReference type="ARBA" id="ARBA00022603"/>
    </source>
</evidence>
<keyword evidence="7" id="KW-0175">Coiled coil</keyword>
<comment type="caution">
    <text evidence="11">The sequence shown here is derived from an EMBL/GenBank/DDBJ whole genome shotgun (WGS) entry which is preliminary data.</text>
</comment>
<dbReference type="PROSITE" id="PS51675">
    <property type="entry name" value="SAM_MT_TRM10"/>
    <property type="match status" value="1"/>
</dbReference>
<evidence type="ECO:0000256" key="1">
    <source>
        <dbReference type="ARBA" id="ARBA00004173"/>
    </source>
</evidence>
<evidence type="ECO:0000256" key="9">
    <source>
        <dbReference type="ARBA" id="ARBA00029803"/>
    </source>
</evidence>
<dbReference type="GO" id="GO:0005654">
    <property type="term" value="C:nucleoplasm"/>
    <property type="evidence" value="ECO:0007669"/>
    <property type="project" value="TreeGrafter"/>
</dbReference>
<dbReference type="GO" id="GO:0032259">
    <property type="term" value="P:methylation"/>
    <property type="evidence" value="ECO:0007669"/>
    <property type="project" value="UniProtKB-KW"/>
</dbReference>
<evidence type="ECO:0000313" key="12">
    <source>
        <dbReference type="Proteomes" id="UP001367676"/>
    </source>
</evidence>
<feature type="domain" description="SAM-dependent MTase TRM10-type" evidence="10">
    <location>
        <begin position="169"/>
        <end position="362"/>
    </location>
</feature>
<dbReference type="Proteomes" id="UP001367676">
    <property type="component" value="Unassembled WGS sequence"/>
</dbReference>
<evidence type="ECO:0000313" key="11">
    <source>
        <dbReference type="EMBL" id="KAK7601242.1"/>
    </source>
</evidence>
<dbReference type="GO" id="GO:0097745">
    <property type="term" value="P:mitochondrial tRNA 5'-end processing"/>
    <property type="evidence" value="ECO:0007669"/>
    <property type="project" value="TreeGrafter"/>
</dbReference>
<comment type="subcellular location">
    <subcellularLocation>
        <location evidence="1">Mitochondrion</location>
    </subcellularLocation>
</comment>
<dbReference type="AlphaFoldDB" id="A0AAN9TP25"/>
<keyword evidence="5" id="KW-0819">tRNA processing</keyword>